<evidence type="ECO:0000259" key="8">
    <source>
        <dbReference type="Pfam" id="PF25967"/>
    </source>
</evidence>
<dbReference type="Pfam" id="PF25967">
    <property type="entry name" value="RND-MFP_C"/>
    <property type="match status" value="1"/>
</dbReference>
<dbReference type="OrthoDB" id="9783047at2"/>
<dbReference type="PROSITE" id="PS51257">
    <property type="entry name" value="PROKAR_LIPOPROTEIN"/>
    <property type="match status" value="1"/>
</dbReference>
<accession>A0A3S0IA69</accession>
<name>A0A3S0IA69_9BURK</name>
<feature type="domain" description="Multidrug resistance protein MdtA-like C-terminal permuted SH3" evidence="8">
    <location>
        <begin position="323"/>
        <end position="381"/>
    </location>
</feature>
<evidence type="ECO:0000256" key="3">
    <source>
        <dbReference type="SAM" id="MobiDB-lite"/>
    </source>
</evidence>
<evidence type="ECO:0000256" key="1">
    <source>
        <dbReference type="ARBA" id="ARBA00004196"/>
    </source>
</evidence>
<dbReference type="InterPro" id="IPR058626">
    <property type="entry name" value="MdtA-like_b-barrel"/>
</dbReference>
<dbReference type="GO" id="GO:0022857">
    <property type="term" value="F:transmembrane transporter activity"/>
    <property type="evidence" value="ECO:0007669"/>
    <property type="project" value="InterPro"/>
</dbReference>
<comment type="similarity">
    <text evidence="2">Belongs to the membrane fusion protein (MFP) (TC 8.A.1) family.</text>
</comment>
<proteinExistence type="inferred from homology"/>
<evidence type="ECO:0000256" key="4">
    <source>
        <dbReference type="SAM" id="SignalP"/>
    </source>
</evidence>
<dbReference type="Proteomes" id="UP000267418">
    <property type="component" value="Unassembled WGS sequence"/>
</dbReference>
<comment type="subcellular location">
    <subcellularLocation>
        <location evidence="1">Cell envelope</location>
    </subcellularLocation>
</comment>
<dbReference type="Pfam" id="PF25917">
    <property type="entry name" value="BSH_RND"/>
    <property type="match status" value="1"/>
</dbReference>
<dbReference type="NCBIfam" id="TIGR01730">
    <property type="entry name" value="RND_mfp"/>
    <property type="match status" value="1"/>
</dbReference>
<evidence type="ECO:0000256" key="2">
    <source>
        <dbReference type="ARBA" id="ARBA00009477"/>
    </source>
</evidence>
<evidence type="ECO:0000313" key="9">
    <source>
        <dbReference type="EMBL" id="RTQ30967.1"/>
    </source>
</evidence>
<dbReference type="InterPro" id="IPR006143">
    <property type="entry name" value="RND_pump_MFP"/>
</dbReference>
<dbReference type="InterPro" id="IPR058625">
    <property type="entry name" value="MdtA-like_BSH"/>
</dbReference>
<dbReference type="PANTHER" id="PTHR30158:SF3">
    <property type="entry name" value="MULTIDRUG EFFLUX PUMP SUBUNIT ACRA-RELATED"/>
    <property type="match status" value="1"/>
</dbReference>
<dbReference type="FunFam" id="2.40.420.20:FF:000001">
    <property type="entry name" value="Efflux RND transporter periplasmic adaptor subunit"/>
    <property type="match status" value="1"/>
</dbReference>
<gene>
    <name evidence="9" type="ORF">EJP69_28215</name>
</gene>
<comment type="caution">
    <text evidence="9">The sequence shown here is derived from an EMBL/GenBank/DDBJ whole genome shotgun (WGS) entry which is preliminary data.</text>
</comment>
<dbReference type="EMBL" id="RXOE01000011">
    <property type="protein sequence ID" value="RTQ30967.1"/>
    <property type="molecule type" value="Genomic_DNA"/>
</dbReference>
<feature type="domain" description="Multidrug resistance protein MdtA-like beta-barrel" evidence="7">
    <location>
        <begin position="227"/>
        <end position="318"/>
    </location>
</feature>
<organism evidence="9 10">
    <name type="scientific">Variovorax gossypii</name>
    <dbReference type="NCBI Taxonomy" id="1679495"/>
    <lineage>
        <taxon>Bacteria</taxon>
        <taxon>Pseudomonadati</taxon>
        <taxon>Pseudomonadota</taxon>
        <taxon>Betaproteobacteria</taxon>
        <taxon>Burkholderiales</taxon>
        <taxon>Comamonadaceae</taxon>
        <taxon>Variovorax</taxon>
    </lineage>
</organism>
<dbReference type="Pfam" id="PF25876">
    <property type="entry name" value="HH_MFP_RND"/>
    <property type="match status" value="1"/>
</dbReference>
<dbReference type="SUPFAM" id="SSF111369">
    <property type="entry name" value="HlyD-like secretion proteins"/>
    <property type="match status" value="1"/>
</dbReference>
<evidence type="ECO:0000313" key="10">
    <source>
        <dbReference type="Proteomes" id="UP000267418"/>
    </source>
</evidence>
<dbReference type="Gene3D" id="1.10.287.470">
    <property type="entry name" value="Helix hairpin bin"/>
    <property type="match status" value="1"/>
</dbReference>
<dbReference type="GO" id="GO:0005886">
    <property type="term" value="C:plasma membrane"/>
    <property type="evidence" value="ECO:0007669"/>
    <property type="project" value="UniProtKB-SubCell"/>
</dbReference>
<evidence type="ECO:0000259" key="6">
    <source>
        <dbReference type="Pfam" id="PF25917"/>
    </source>
</evidence>
<dbReference type="GO" id="GO:0046677">
    <property type="term" value="P:response to antibiotic"/>
    <property type="evidence" value="ECO:0007669"/>
    <property type="project" value="TreeGrafter"/>
</dbReference>
<feature type="domain" description="Multidrug resistance protein MdtA-like barrel-sandwich hybrid" evidence="6">
    <location>
        <begin position="82"/>
        <end position="223"/>
    </location>
</feature>
<feature type="compositionally biased region" description="Low complexity" evidence="3">
    <location>
        <begin position="42"/>
        <end position="52"/>
    </location>
</feature>
<feature type="region of interest" description="Disordered" evidence="3">
    <location>
        <begin position="27"/>
        <end position="52"/>
    </location>
</feature>
<feature type="chain" id="PRO_5018627688" evidence="4">
    <location>
        <begin position="24"/>
        <end position="416"/>
    </location>
</feature>
<dbReference type="Pfam" id="PF25944">
    <property type="entry name" value="Beta-barrel_RND"/>
    <property type="match status" value="1"/>
</dbReference>
<keyword evidence="10" id="KW-1185">Reference proteome</keyword>
<dbReference type="Gene3D" id="2.40.50.100">
    <property type="match status" value="1"/>
</dbReference>
<evidence type="ECO:0000259" key="5">
    <source>
        <dbReference type="Pfam" id="PF25876"/>
    </source>
</evidence>
<dbReference type="InterPro" id="IPR058624">
    <property type="entry name" value="MdtA-like_HH"/>
</dbReference>
<dbReference type="Gene3D" id="2.40.420.20">
    <property type="match status" value="1"/>
</dbReference>
<protein>
    <submittedName>
        <fullName evidence="9">Efflux RND transporter periplasmic adaptor subunit</fullName>
    </submittedName>
</protein>
<dbReference type="AlphaFoldDB" id="A0A3S0IA69"/>
<dbReference type="InterPro" id="IPR058627">
    <property type="entry name" value="MdtA-like_C"/>
</dbReference>
<feature type="signal peptide" evidence="4">
    <location>
        <begin position="1"/>
        <end position="23"/>
    </location>
</feature>
<feature type="domain" description="Multidrug resistance protein MdtA-like alpha-helical hairpin" evidence="5">
    <location>
        <begin position="121"/>
        <end position="190"/>
    </location>
</feature>
<evidence type="ECO:0000259" key="7">
    <source>
        <dbReference type="Pfam" id="PF25944"/>
    </source>
</evidence>
<dbReference type="Gene3D" id="2.40.30.170">
    <property type="match status" value="1"/>
</dbReference>
<sequence length="416" mass="42379">MSSRFNRTGLACALAIGLLGAVAGCSGSSSTSPGPSSPSGPPGLAAGPQGASATQVSVVTVQPENQPVTTELSGRTRSRLSAEIRPQVGGIVQQRLFEEGALVKAGQVLYQLDPASYKAAYASAQATVAKSEATVNAAKVTARRNAELAKIEAVSKQTSEDSQATLQQAEAELGVARAALDTARINLGFTRITAPIAGRIEASTVTPGALVTASQTTALTTVQQLDPIYVDVTQSTTELLRLQRELAAGTLKGSSDKSEASVKLLLEDGSTYGHAGRLQFSSVTVNEGTGAVTLRILVPNPDRTLLPGMYVRAVLEEGVAEGALLIPQQGVTRTASGDASALVVTADGKVEKRALKVSRAVGNRWQVTEGLKAGERVIVEGSLKVKAGDSVKAVAASDATVASAGAAAAAAAPTAR</sequence>
<reference evidence="9 10" key="1">
    <citation type="submission" date="2018-12" db="EMBL/GenBank/DDBJ databases">
        <title>The genome of Variovorax gossypii DSM 100435.</title>
        <authorList>
            <person name="Gao J."/>
            <person name="Sun J."/>
        </authorList>
    </citation>
    <scope>NUCLEOTIDE SEQUENCE [LARGE SCALE GENOMIC DNA]</scope>
    <source>
        <strain evidence="9 10">DSM 100435</strain>
    </source>
</reference>
<dbReference type="PANTHER" id="PTHR30158">
    <property type="entry name" value="ACRA/E-RELATED COMPONENT OF DRUG EFFLUX TRANSPORTER"/>
    <property type="match status" value="1"/>
</dbReference>
<keyword evidence="4" id="KW-0732">Signal</keyword>